<keyword evidence="1" id="KW-0472">Membrane</keyword>
<keyword evidence="1" id="KW-1133">Transmembrane helix</keyword>
<evidence type="ECO:0000313" key="5">
    <source>
        <dbReference type="EMBL" id="CAL6069233.1"/>
    </source>
</evidence>
<dbReference type="EMBL" id="CATOUU010000895">
    <property type="protein sequence ID" value="CAI9957844.1"/>
    <property type="molecule type" value="Genomic_DNA"/>
</dbReference>
<comment type="caution">
    <text evidence="3">The sequence shown here is derived from an EMBL/GenBank/DDBJ whole genome shotgun (WGS) entry which is preliminary data.</text>
</comment>
<proteinExistence type="predicted"/>
<dbReference type="EMBL" id="CAXDID020000692">
    <property type="protein sequence ID" value="CAL6110612.1"/>
    <property type="molecule type" value="Genomic_DNA"/>
</dbReference>
<gene>
    <name evidence="2" type="ORF">HINF_LOCUS25359</name>
    <name evidence="3" type="ORF">HINF_LOCUS45489</name>
    <name evidence="4" type="ORF">HINF_LOCUS50240</name>
    <name evidence="5" type="ORF">HINF_LOCUS53878</name>
    <name evidence="6" type="ORF">HINF_LOCUS71202</name>
    <name evidence="7" type="ORF">HINF_LOCUS76002</name>
</gene>
<dbReference type="EMBL" id="CATOUU010000649">
    <property type="protein sequence ID" value="CAI9937714.1"/>
    <property type="molecule type" value="Genomic_DNA"/>
</dbReference>
<reference evidence="5 8" key="2">
    <citation type="submission" date="2024-07" db="EMBL/GenBank/DDBJ databases">
        <authorList>
            <person name="Akdeniz Z."/>
        </authorList>
    </citation>
    <scope>NUCLEOTIDE SEQUENCE [LARGE SCALE GENOMIC DNA]</scope>
</reference>
<evidence type="ECO:0000313" key="3">
    <source>
        <dbReference type="EMBL" id="CAI9957844.1"/>
    </source>
</evidence>
<organism evidence="3">
    <name type="scientific">Hexamita inflata</name>
    <dbReference type="NCBI Taxonomy" id="28002"/>
    <lineage>
        <taxon>Eukaryota</taxon>
        <taxon>Metamonada</taxon>
        <taxon>Diplomonadida</taxon>
        <taxon>Hexamitidae</taxon>
        <taxon>Hexamitinae</taxon>
        <taxon>Hexamita</taxon>
    </lineage>
</organism>
<evidence type="ECO:0000256" key="1">
    <source>
        <dbReference type="SAM" id="Phobius"/>
    </source>
</evidence>
<evidence type="ECO:0000313" key="6">
    <source>
        <dbReference type="EMBL" id="CAL6101461.1"/>
    </source>
</evidence>
<dbReference type="Proteomes" id="UP001642409">
    <property type="component" value="Unassembled WGS sequence"/>
</dbReference>
<keyword evidence="8" id="KW-1185">Reference proteome</keyword>
<dbReference type="EMBL" id="CAXDID020000544">
    <property type="protein sequence ID" value="CAL6101461.1"/>
    <property type="molecule type" value="Genomic_DNA"/>
</dbReference>
<protein>
    <submittedName>
        <fullName evidence="5">Hypothetical_protein</fullName>
    </submittedName>
</protein>
<evidence type="ECO:0000313" key="7">
    <source>
        <dbReference type="EMBL" id="CAL6110612.1"/>
    </source>
</evidence>
<accession>A0AA86QRD6</accession>
<dbReference type="EMBL" id="CATOUU010000958">
    <property type="protein sequence ID" value="CAI9962595.1"/>
    <property type="molecule type" value="Genomic_DNA"/>
</dbReference>
<reference evidence="3" key="1">
    <citation type="submission" date="2023-06" db="EMBL/GenBank/DDBJ databases">
        <authorList>
            <person name="Kurt Z."/>
        </authorList>
    </citation>
    <scope>NUCLEOTIDE SEQUENCE</scope>
</reference>
<evidence type="ECO:0000313" key="4">
    <source>
        <dbReference type="EMBL" id="CAI9962595.1"/>
    </source>
</evidence>
<evidence type="ECO:0000313" key="2">
    <source>
        <dbReference type="EMBL" id="CAI9937714.1"/>
    </source>
</evidence>
<dbReference type="EMBL" id="CAXDID020000277">
    <property type="protein sequence ID" value="CAL6069233.1"/>
    <property type="molecule type" value="Genomic_DNA"/>
</dbReference>
<sequence length="178" mass="20461">MTGMYADYAECYINCTNGNCDTTSEYDIVYEYWKIFYKCVVVSDNSTTPFVPDYIPTNITYSSNWAYYLLFLLIVPLIVAIVVVCYFCNKKIQCKKQRRRQSNTKLISSNVTGIQQSGQLVQLSNGRVGYFVELQQAQPIYQCAADKVFSNSQFQTMPQMPQPIPLKAPLFDQIQLQQ</sequence>
<evidence type="ECO:0000313" key="8">
    <source>
        <dbReference type="Proteomes" id="UP001642409"/>
    </source>
</evidence>
<name>A0AA86QRD6_9EUKA</name>
<dbReference type="AlphaFoldDB" id="A0AA86QRD6"/>
<keyword evidence="1" id="KW-0812">Transmembrane</keyword>
<feature type="transmembrane region" description="Helical" evidence="1">
    <location>
        <begin position="65"/>
        <end position="89"/>
    </location>
</feature>